<protein>
    <submittedName>
        <fullName evidence="2">Uncharacterized protein</fullName>
    </submittedName>
</protein>
<evidence type="ECO:0000313" key="1">
    <source>
        <dbReference type="Proteomes" id="UP000887579"/>
    </source>
</evidence>
<organism evidence="1 2">
    <name type="scientific">Panagrolaimus sp. ES5</name>
    <dbReference type="NCBI Taxonomy" id="591445"/>
    <lineage>
        <taxon>Eukaryota</taxon>
        <taxon>Metazoa</taxon>
        <taxon>Ecdysozoa</taxon>
        <taxon>Nematoda</taxon>
        <taxon>Chromadorea</taxon>
        <taxon>Rhabditida</taxon>
        <taxon>Tylenchina</taxon>
        <taxon>Panagrolaimomorpha</taxon>
        <taxon>Panagrolaimoidea</taxon>
        <taxon>Panagrolaimidae</taxon>
        <taxon>Panagrolaimus</taxon>
    </lineage>
</organism>
<sequence length="189" mass="21914">MSAAVPSPQKPRSICTIFFDRTTRQPQYFPFPKPIIDYITLASSKTYKKLIKTCKYFYATKPILILCLHYNDKNVRDWTCSPYGKCYLYHSKVDLDKIKAKIWVTTSLDVYGYYQGPADILSSLIPKLYHSDIAQLELANQIINFDEFLFLTPNVKEILFRETIVKMKNGTVVQLEDIVANLPKLEKLI</sequence>
<accession>A0AC34GS39</accession>
<dbReference type="WBParaSite" id="ES5_v2.g752.t1">
    <property type="protein sequence ID" value="ES5_v2.g752.t1"/>
    <property type="gene ID" value="ES5_v2.g752"/>
</dbReference>
<dbReference type="Proteomes" id="UP000887579">
    <property type="component" value="Unplaced"/>
</dbReference>
<evidence type="ECO:0000313" key="2">
    <source>
        <dbReference type="WBParaSite" id="ES5_v2.g752.t1"/>
    </source>
</evidence>
<name>A0AC34GS39_9BILA</name>
<reference evidence="2" key="1">
    <citation type="submission" date="2022-11" db="UniProtKB">
        <authorList>
            <consortium name="WormBaseParasite"/>
        </authorList>
    </citation>
    <scope>IDENTIFICATION</scope>
</reference>
<proteinExistence type="predicted"/>